<sequence length="987" mass="101304">MTAGRDIIGIETPVDPDGFRYATDGNSVGVSTGEFWSGWYYVNGRVATIPSVPFDPSGSGVQYSSWINYGRFFQGFGALGGGNIMLKAGRNVQDVSASLPETIQYSGGQSATGPAATAHYYGGGNLLVEAGNDVLSGVYYVGRGAGLIRAGGDVVADATLYKTVLSYDKLPMSSDPDTGQMIQFSVPLLLAVQDGHISVQAAGSIDLGGIFEPTKIPADLLANELPKSYSQAKAGRTLPSAIGASFESFGANSGVALQSSTGAIAVNSLYQSNGSGDGYTDTLFTHGAIFENYIGGAQPGSLMPPNLSVTALTGDIALASGVPQNQINLYASSTGQLSLIAGGSILGSAANIRHSTDTVPVTVTMLDDASVAPLHVGDDVPVLIYAGKDISGGSYSLLKPARVRAGRDIVNITLTGENNADADITSIVAGRDILARRMPEVIGQFPSGTSTSFTLYGPGDLLIAAGRNLGPFSTYDRVSIAANPDRDMGGGIFAIGDGANSGRTSLPTKFYLPRQGADIALRFGVAGGIDYAAAIASYGDAATAAASGIDVVPSIVPQLEQLVAQLIVKQAKAAGIANPSVAVTLTPAEAAEVFNALPTVAINGKLSALAAKTGLGGLAFDLTPAQFLSLLHQLDAMKLGIDRDFLTLLKQVGLDYNDPSSAYSGKYARAYEAIATLFPASLGYTDNSAGGTGAAPALRRTGDLRMPRTLVETQTGGDIDILGPGGNAYVGSNSADTLTPAQQGILTLQGGSVRTYTDASVLIYQSRVFTEQGGNVEMFSANGDLNAGKGPKSSAAYPPLRLICDSDGYCRVSPTGLVTGAGIGALISVPGQDPTKSNVILTAPHGVIDAGAAGIRVAGDLNLVALQVLNAFNIQVQGVSAGLPVTQGPPVGALTAANNAAGAAAKTAEAPAQPNNSDRPSVIIVEVIGYGGGDDNGARQQPDQPSRYKEKRTYNPNSAFQIVGVGELTDEQKQQLAQSERRRLDER</sequence>
<evidence type="ECO:0000313" key="2">
    <source>
        <dbReference type="Proteomes" id="UP000239089"/>
    </source>
</evidence>
<reference evidence="1 2" key="1">
    <citation type="journal article" date="2018" name="Arch. Microbiol.">
        <title>New insights into the metabolic potential of the phototrophic purple bacterium Rhodopila globiformis DSM 161(T) from its draft genome sequence and evidence for a vanadium-dependent nitrogenase.</title>
        <authorList>
            <person name="Imhoff J.F."/>
            <person name="Rahn T."/>
            <person name="Kunzel S."/>
            <person name="Neulinger S.C."/>
        </authorList>
    </citation>
    <scope>NUCLEOTIDE SEQUENCE [LARGE SCALE GENOMIC DNA]</scope>
    <source>
        <strain evidence="1 2">DSM 16996</strain>
    </source>
</reference>
<organism evidence="1 2">
    <name type="scientific">Rhodoblastus sphagnicola</name>
    <dbReference type="NCBI Taxonomy" id="333368"/>
    <lineage>
        <taxon>Bacteria</taxon>
        <taxon>Pseudomonadati</taxon>
        <taxon>Pseudomonadota</taxon>
        <taxon>Alphaproteobacteria</taxon>
        <taxon>Hyphomicrobiales</taxon>
        <taxon>Rhodoblastaceae</taxon>
        <taxon>Rhodoblastus</taxon>
    </lineage>
</organism>
<dbReference type="AlphaFoldDB" id="A0A2S6NAH3"/>
<keyword evidence="2" id="KW-1185">Reference proteome</keyword>
<protein>
    <submittedName>
        <fullName evidence="1">Uncharacterized protein</fullName>
    </submittedName>
</protein>
<comment type="caution">
    <text evidence="1">The sequence shown here is derived from an EMBL/GenBank/DDBJ whole genome shotgun (WGS) entry which is preliminary data.</text>
</comment>
<dbReference type="InterPro" id="IPR021026">
    <property type="entry name" value="Filamn_hemagglutn_DUF3739"/>
</dbReference>
<gene>
    <name evidence="1" type="ORF">CCR94_08655</name>
</gene>
<proteinExistence type="predicted"/>
<dbReference type="OrthoDB" id="1776524at2"/>
<evidence type="ECO:0000313" key="1">
    <source>
        <dbReference type="EMBL" id="PPQ31609.1"/>
    </source>
</evidence>
<dbReference type="RefSeq" id="WP_104507477.1">
    <property type="nucleotide sequence ID" value="NZ_JACIGC010000015.1"/>
</dbReference>
<dbReference type="Pfam" id="PF12545">
    <property type="entry name" value="DUF3739"/>
    <property type="match status" value="1"/>
</dbReference>
<dbReference type="Proteomes" id="UP000239089">
    <property type="component" value="Unassembled WGS sequence"/>
</dbReference>
<dbReference type="EMBL" id="NHSJ01000055">
    <property type="protein sequence ID" value="PPQ31609.1"/>
    <property type="molecule type" value="Genomic_DNA"/>
</dbReference>
<accession>A0A2S6NAH3</accession>
<name>A0A2S6NAH3_9HYPH</name>